<keyword evidence="4" id="KW-1185">Reference proteome</keyword>
<comment type="caution">
    <text evidence="3">The sequence shown here is derived from an EMBL/GenBank/DDBJ whole genome shotgun (WGS) entry which is preliminary data.</text>
</comment>
<sequence length="839" mass="94131">MKQLVACIVVLTLILPLTAAAANIYVAVNGSDKNAGTKDAPFTTVARALRKAREMRRLNNPSVFNGIHIIVGGGVYQFYEPLFIRSEDAGTKESPTYMEAAANEQPVFSGGISITGWHLLKENIGGLPAVARGKVWVADVPVQNGVPLNFRQFWVNNIKAVRAKDGNGDTMHRILSWDHTTGTCWIPTPHTNDLANASSLEMFIHQWWATAVLRVKKIEVHGDSSKLSFYQPESNIQNEHPWPAPWISTETGNSAFYLTNAIQFLDEPGEWYLDVAHQKIYYWPRKSERLSTATVTAPVLETLVKMEGTIDHPVQHFFINGIAFEHTGWLRPSQQGHVPHQAGFFMTDAYKLKPAGTTDKPNLDNQAWIGRPAAAVQVNYAENVTISNCRFEHLASTGLDFNKGTHNNTVIGNLFKDIGGSSILAGVFTDEGAEIHQTYNPTDDREVCDSMHISNNLITDVTNEDWGCVGIGLGYTKNSLVEHNEVENVSYTGISMGWGWNAAPNAMKNNRIIVNKIHHYGKHNYDCSGIYTLSAQANSFIEENYVDSIFKAPYAHLPSHWFYLYTDEGSSYLTIKNNWTPSTKYLQNANGPGNMWSNNGPQVDAAIKQNSGLQPQYQSLLKEKTASTVKQSINQQHKEIIEIITQQNDALNIEKLQQLLAENNIDSNALYQWHNHYVIFDNIADPGNMQSKLHKAFPDANVKAYFNMYYQFSKQQHCTDTVVAKDWDNIILTANLVADKKAQEQYLAYHATQFEQFPGVTKGFCNADFQQLLCFKSGRQLMLVISIPKGKTLDGLNPRTTEGNPQMMKWNTLMSKYQEGIEGTKPGEVWVFFKQIHNN</sequence>
<dbReference type="PANTHER" id="PTHR36453">
    <property type="entry name" value="SECRETED PROTEIN-RELATED"/>
    <property type="match status" value="1"/>
</dbReference>
<evidence type="ECO:0000259" key="2">
    <source>
        <dbReference type="Pfam" id="PF21231"/>
    </source>
</evidence>
<dbReference type="AlphaFoldDB" id="A0A4U3L0M3"/>
<organism evidence="3 4">
    <name type="scientific">Ilyomonas limi</name>
    <dbReference type="NCBI Taxonomy" id="2575867"/>
    <lineage>
        <taxon>Bacteria</taxon>
        <taxon>Pseudomonadati</taxon>
        <taxon>Bacteroidota</taxon>
        <taxon>Chitinophagia</taxon>
        <taxon>Chitinophagales</taxon>
        <taxon>Chitinophagaceae</taxon>
        <taxon>Ilyomonas</taxon>
    </lineage>
</organism>
<dbReference type="SUPFAM" id="SSF51126">
    <property type="entry name" value="Pectin lyase-like"/>
    <property type="match status" value="1"/>
</dbReference>
<protein>
    <submittedName>
        <fullName evidence="3">Right-handed parallel beta-helix repeat-containing protein</fullName>
    </submittedName>
</protein>
<dbReference type="SMART" id="SM00710">
    <property type="entry name" value="PbH1"/>
    <property type="match status" value="5"/>
</dbReference>
<dbReference type="PANTHER" id="PTHR36453:SF1">
    <property type="entry name" value="RIGHT HANDED BETA HELIX DOMAIN-CONTAINING PROTEIN"/>
    <property type="match status" value="1"/>
</dbReference>
<dbReference type="InterPro" id="IPR008000">
    <property type="entry name" value="Rham/fucose_mutarotase"/>
</dbReference>
<keyword evidence="1" id="KW-0732">Signal</keyword>
<proteinExistence type="predicted"/>
<name>A0A4U3L0M3_9BACT</name>
<dbReference type="InterPro" id="IPR012334">
    <property type="entry name" value="Pectin_lyas_fold"/>
</dbReference>
<gene>
    <name evidence="3" type="ORF">FC093_16145</name>
</gene>
<dbReference type="Pfam" id="PF21231">
    <property type="entry name" value="GH141_M"/>
    <property type="match status" value="1"/>
</dbReference>
<feature type="domain" description="GH141-like insertion" evidence="2">
    <location>
        <begin position="133"/>
        <end position="285"/>
    </location>
</feature>
<evidence type="ECO:0000256" key="1">
    <source>
        <dbReference type="SAM" id="SignalP"/>
    </source>
</evidence>
<dbReference type="InterPro" id="IPR011050">
    <property type="entry name" value="Pectin_lyase_fold/virulence"/>
</dbReference>
<evidence type="ECO:0000313" key="4">
    <source>
        <dbReference type="Proteomes" id="UP000305848"/>
    </source>
</evidence>
<dbReference type="Gene3D" id="2.160.20.10">
    <property type="entry name" value="Single-stranded right-handed beta-helix, Pectin lyase-like"/>
    <property type="match status" value="2"/>
</dbReference>
<evidence type="ECO:0000313" key="3">
    <source>
        <dbReference type="EMBL" id="TKK67026.1"/>
    </source>
</evidence>
<dbReference type="Pfam" id="PF05336">
    <property type="entry name" value="rhaM"/>
    <property type="match status" value="1"/>
</dbReference>
<reference evidence="3 4" key="1">
    <citation type="submission" date="2019-05" db="EMBL/GenBank/DDBJ databases">
        <title>Panacibacter sp. strain 17mud1-8 Genome sequencing and assembly.</title>
        <authorList>
            <person name="Chhetri G."/>
        </authorList>
    </citation>
    <scope>NUCLEOTIDE SEQUENCE [LARGE SCALE GENOMIC DNA]</scope>
    <source>
        <strain evidence="3 4">17mud1-8</strain>
    </source>
</reference>
<accession>A0A4U3L0M3</accession>
<dbReference type="GO" id="GO:0016857">
    <property type="term" value="F:racemase and epimerase activity, acting on carbohydrates and derivatives"/>
    <property type="evidence" value="ECO:0007669"/>
    <property type="project" value="InterPro"/>
</dbReference>
<feature type="signal peptide" evidence="1">
    <location>
        <begin position="1"/>
        <end position="21"/>
    </location>
</feature>
<dbReference type="OrthoDB" id="9808066at2"/>
<dbReference type="EMBL" id="SZQL01000013">
    <property type="protein sequence ID" value="TKK67026.1"/>
    <property type="molecule type" value="Genomic_DNA"/>
</dbReference>
<feature type="chain" id="PRO_5020685879" evidence="1">
    <location>
        <begin position="22"/>
        <end position="839"/>
    </location>
</feature>
<dbReference type="RefSeq" id="WP_137262843.1">
    <property type="nucleotide sequence ID" value="NZ_SZQL01000013.1"/>
</dbReference>
<dbReference type="InterPro" id="IPR048482">
    <property type="entry name" value="GH141_ins"/>
</dbReference>
<dbReference type="InterPro" id="IPR006626">
    <property type="entry name" value="PbH1"/>
</dbReference>
<dbReference type="Proteomes" id="UP000305848">
    <property type="component" value="Unassembled WGS sequence"/>
</dbReference>